<dbReference type="PROSITE" id="PS00086">
    <property type="entry name" value="CYTOCHROME_P450"/>
    <property type="match status" value="1"/>
</dbReference>
<evidence type="ECO:0000256" key="7">
    <source>
        <dbReference type="SAM" id="SignalP"/>
    </source>
</evidence>
<gene>
    <name evidence="8" type="ORF">BJX63DRAFT_427167</name>
</gene>
<evidence type="ECO:0000313" key="8">
    <source>
        <dbReference type="EMBL" id="KAL2822606.1"/>
    </source>
</evidence>
<dbReference type="PRINTS" id="PR00463">
    <property type="entry name" value="EP450I"/>
</dbReference>
<protein>
    <submittedName>
        <fullName evidence="8">Cytochrome P450</fullName>
    </submittedName>
</protein>
<dbReference type="InterPro" id="IPR001128">
    <property type="entry name" value="Cyt_P450"/>
</dbReference>
<dbReference type="PANTHER" id="PTHR24305">
    <property type="entry name" value="CYTOCHROME P450"/>
    <property type="match status" value="1"/>
</dbReference>
<accession>A0ABR4I4D9</accession>
<comment type="cofactor">
    <cofactor evidence="1">
        <name>heme</name>
        <dbReference type="ChEBI" id="CHEBI:30413"/>
    </cofactor>
</comment>
<comment type="caution">
    <text evidence="8">The sequence shown here is derived from an EMBL/GenBank/DDBJ whole genome shotgun (WGS) entry which is preliminary data.</text>
</comment>
<keyword evidence="4 6" id="KW-0560">Oxidoreductase</keyword>
<feature type="chain" id="PRO_5046735128" evidence="7">
    <location>
        <begin position="19"/>
        <end position="585"/>
    </location>
</feature>
<organism evidence="8 9">
    <name type="scientific">Aspergillus granulosus</name>
    <dbReference type="NCBI Taxonomy" id="176169"/>
    <lineage>
        <taxon>Eukaryota</taxon>
        <taxon>Fungi</taxon>
        <taxon>Dikarya</taxon>
        <taxon>Ascomycota</taxon>
        <taxon>Pezizomycotina</taxon>
        <taxon>Eurotiomycetes</taxon>
        <taxon>Eurotiomycetidae</taxon>
        <taxon>Eurotiales</taxon>
        <taxon>Aspergillaceae</taxon>
        <taxon>Aspergillus</taxon>
        <taxon>Aspergillus subgen. Nidulantes</taxon>
    </lineage>
</organism>
<evidence type="ECO:0000256" key="3">
    <source>
        <dbReference type="ARBA" id="ARBA00022723"/>
    </source>
</evidence>
<keyword evidence="7" id="KW-0732">Signal</keyword>
<sequence>MPIVFWAWSLLVVPLVYRGVTWYRNIREAKRTGLPYVLTPIHELEVWAYVTNPLLRWCLAGYVLRGSGWPRWARFMIKDWTYEDRGRAHQAYGKVFLVVSPAGLICYIDDPDTALTVCTRRKAFIKPPEKMKMLEPFGPNVVSTDGDLWKFHVRVTVPPLSDAVYRTVWAETLYQSGQLASRWAALPGGGNLRDGVYGLTVKVMSVAGFGQSSRQGEDCEDSGSLWPGHRLSLVQAVSLVVANLPLFLLLPAWLIQICAHALYAAYTELDLYMDELLAREKAAMGCRGEKSDSTATMIKARGNLLTAVIESNNQQPKDTSTAGSDPGGRTRLTDLEVKGNVFMFLLAGYDTTANTILYSIIVLALNGPVQDAVIAEIRRVYREAAAAGRSELSYDEDLPKFRYLLAFMHEVMRVFPIVIPITRQTITSQPLLVNDSKHTLPPQTLTIVNNTAIHHNPANWPHPHIIDPRRWLSTNPNTFDPTASLTEEQQAELCSHGPIASHRRGTFMTFNEGPRACLGRRFAQVEYVAFFARLLREHRVAIVDGLMDAAELEQQVRLRGGGAPVTLVPPVEVQVRLWVDETLCI</sequence>
<keyword evidence="5 6" id="KW-0408">Iron</keyword>
<dbReference type="PANTHER" id="PTHR24305:SF166">
    <property type="entry name" value="CYTOCHROME P450 12A4, MITOCHONDRIAL-RELATED"/>
    <property type="match status" value="1"/>
</dbReference>
<evidence type="ECO:0000256" key="2">
    <source>
        <dbReference type="ARBA" id="ARBA00010617"/>
    </source>
</evidence>
<evidence type="ECO:0000256" key="1">
    <source>
        <dbReference type="ARBA" id="ARBA00001971"/>
    </source>
</evidence>
<evidence type="ECO:0000256" key="5">
    <source>
        <dbReference type="ARBA" id="ARBA00023004"/>
    </source>
</evidence>
<comment type="similarity">
    <text evidence="2 6">Belongs to the cytochrome P450 family.</text>
</comment>
<reference evidence="8 9" key="1">
    <citation type="submission" date="2024-07" db="EMBL/GenBank/DDBJ databases">
        <title>Section-level genome sequencing and comparative genomics of Aspergillus sections Usti and Cavernicolus.</title>
        <authorList>
            <consortium name="Lawrence Berkeley National Laboratory"/>
            <person name="Nybo J.L."/>
            <person name="Vesth T.C."/>
            <person name="Theobald S."/>
            <person name="Frisvad J.C."/>
            <person name="Larsen T.O."/>
            <person name="Kjaerboelling I."/>
            <person name="Rothschild-Mancinelli K."/>
            <person name="Lyhne E.K."/>
            <person name="Kogle M.E."/>
            <person name="Barry K."/>
            <person name="Clum A."/>
            <person name="Na H."/>
            <person name="Ledsgaard L."/>
            <person name="Lin J."/>
            <person name="Lipzen A."/>
            <person name="Kuo A."/>
            <person name="Riley R."/>
            <person name="Mondo S."/>
            <person name="Labutti K."/>
            <person name="Haridas S."/>
            <person name="Pangalinan J."/>
            <person name="Salamov A.A."/>
            <person name="Simmons B.A."/>
            <person name="Magnuson J.K."/>
            <person name="Chen J."/>
            <person name="Drula E."/>
            <person name="Henrissat B."/>
            <person name="Wiebenga A."/>
            <person name="Lubbers R.J."/>
            <person name="Gomes A.C."/>
            <person name="Makela M.R."/>
            <person name="Stajich J."/>
            <person name="Grigoriev I.V."/>
            <person name="Mortensen U.H."/>
            <person name="De Vries R.P."/>
            <person name="Baker S.E."/>
            <person name="Andersen M.R."/>
        </authorList>
    </citation>
    <scope>NUCLEOTIDE SEQUENCE [LARGE SCALE GENOMIC DNA]</scope>
    <source>
        <strain evidence="8 9">CBS 588.65</strain>
    </source>
</reference>
<name>A0ABR4I4D9_9EURO</name>
<evidence type="ECO:0000313" key="9">
    <source>
        <dbReference type="Proteomes" id="UP001610334"/>
    </source>
</evidence>
<dbReference type="Gene3D" id="1.10.630.10">
    <property type="entry name" value="Cytochrome P450"/>
    <property type="match status" value="1"/>
</dbReference>
<keyword evidence="6" id="KW-0503">Monooxygenase</keyword>
<dbReference type="InterPro" id="IPR002401">
    <property type="entry name" value="Cyt_P450_E_grp-I"/>
</dbReference>
<dbReference type="InterPro" id="IPR050121">
    <property type="entry name" value="Cytochrome_P450_monoxygenase"/>
</dbReference>
<dbReference type="SUPFAM" id="SSF48264">
    <property type="entry name" value="Cytochrome P450"/>
    <property type="match status" value="1"/>
</dbReference>
<dbReference type="Proteomes" id="UP001610334">
    <property type="component" value="Unassembled WGS sequence"/>
</dbReference>
<dbReference type="PRINTS" id="PR00385">
    <property type="entry name" value="P450"/>
</dbReference>
<keyword evidence="9" id="KW-1185">Reference proteome</keyword>
<proteinExistence type="inferred from homology"/>
<keyword evidence="3 6" id="KW-0479">Metal-binding</keyword>
<dbReference type="InterPro" id="IPR036396">
    <property type="entry name" value="Cyt_P450_sf"/>
</dbReference>
<evidence type="ECO:0000256" key="4">
    <source>
        <dbReference type="ARBA" id="ARBA00023002"/>
    </source>
</evidence>
<dbReference type="EMBL" id="JBFXLT010000002">
    <property type="protein sequence ID" value="KAL2822606.1"/>
    <property type="molecule type" value="Genomic_DNA"/>
</dbReference>
<dbReference type="InterPro" id="IPR017972">
    <property type="entry name" value="Cyt_P450_CS"/>
</dbReference>
<keyword evidence="6" id="KW-0349">Heme</keyword>
<evidence type="ECO:0000256" key="6">
    <source>
        <dbReference type="RuleBase" id="RU000461"/>
    </source>
</evidence>
<dbReference type="Pfam" id="PF00067">
    <property type="entry name" value="p450"/>
    <property type="match status" value="1"/>
</dbReference>
<feature type="signal peptide" evidence="7">
    <location>
        <begin position="1"/>
        <end position="18"/>
    </location>
</feature>